<proteinExistence type="predicted"/>
<feature type="region of interest" description="Disordered" evidence="1">
    <location>
        <begin position="13"/>
        <end position="60"/>
    </location>
</feature>
<evidence type="ECO:0000313" key="3">
    <source>
        <dbReference type="Proteomes" id="UP000279833"/>
    </source>
</evidence>
<dbReference type="EMBL" id="UZAK01037063">
    <property type="protein sequence ID" value="VDP57620.1"/>
    <property type="molecule type" value="Genomic_DNA"/>
</dbReference>
<feature type="compositionally biased region" description="Basic and acidic residues" evidence="1">
    <location>
        <begin position="51"/>
        <end position="60"/>
    </location>
</feature>
<reference evidence="4" key="1">
    <citation type="submission" date="2016-06" db="UniProtKB">
        <authorList>
            <consortium name="WormBaseParasite"/>
        </authorList>
    </citation>
    <scope>IDENTIFICATION</scope>
</reference>
<reference evidence="2 3" key="2">
    <citation type="submission" date="2018-11" db="EMBL/GenBank/DDBJ databases">
        <authorList>
            <consortium name="Pathogen Informatics"/>
        </authorList>
    </citation>
    <scope>NUCLEOTIDE SEQUENCE [LARGE SCALE GENOMIC DNA]</scope>
    <source>
        <strain evidence="2">Dakar</strain>
        <strain evidence="3">Dakar, Senegal</strain>
    </source>
</reference>
<organism evidence="4">
    <name type="scientific">Schistosoma curassoni</name>
    <dbReference type="NCBI Taxonomy" id="6186"/>
    <lineage>
        <taxon>Eukaryota</taxon>
        <taxon>Metazoa</taxon>
        <taxon>Spiralia</taxon>
        <taxon>Lophotrochozoa</taxon>
        <taxon>Platyhelminthes</taxon>
        <taxon>Trematoda</taxon>
        <taxon>Digenea</taxon>
        <taxon>Strigeidida</taxon>
        <taxon>Schistosomatoidea</taxon>
        <taxon>Schistosomatidae</taxon>
        <taxon>Schistosoma</taxon>
    </lineage>
</organism>
<protein>
    <submittedName>
        <fullName evidence="4">Catalase</fullName>
    </submittedName>
</protein>
<sequence length="60" mass="6917">MSKQFYCMGGNLENYESQHPEDTGVYQQLSTQNTSDPLARHYQRQPTVGDNRPDLNGERN</sequence>
<evidence type="ECO:0000313" key="4">
    <source>
        <dbReference type="WBParaSite" id="SCUD_0001483501-mRNA-1"/>
    </source>
</evidence>
<keyword evidence="3" id="KW-1185">Reference proteome</keyword>
<feature type="compositionally biased region" description="Polar residues" evidence="1">
    <location>
        <begin position="25"/>
        <end position="36"/>
    </location>
</feature>
<evidence type="ECO:0000313" key="2">
    <source>
        <dbReference type="EMBL" id="VDP57620.1"/>
    </source>
</evidence>
<dbReference type="AlphaFoldDB" id="A0A183KIH6"/>
<dbReference type="Proteomes" id="UP000279833">
    <property type="component" value="Unassembled WGS sequence"/>
</dbReference>
<dbReference type="WBParaSite" id="SCUD_0001483501-mRNA-1">
    <property type="protein sequence ID" value="SCUD_0001483501-mRNA-1"/>
    <property type="gene ID" value="SCUD_0001483501"/>
</dbReference>
<name>A0A183KIH6_9TREM</name>
<evidence type="ECO:0000256" key="1">
    <source>
        <dbReference type="SAM" id="MobiDB-lite"/>
    </source>
</evidence>
<accession>A0A183KIH6</accession>
<gene>
    <name evidence="2" type="ORF">SCUD_LOCUS14832</name>
</gene>